<dbReference type="NCBIfam" id="TIGR00277">
    <property type="entry name" value="HDIG"/>
    <property type="match status" value="1"/>
</dbReference>
<dbReference type="SUPFAM" id="SSF109604">
    <property type="entry name" value="HD-domain/PDEase-like"/>
    <property type="match status" value="1"/>
</dbReference>
<dbReference type="PANTHER" id="PTHR43155:SF2">
    <property type="entry name" value="CYCLIC DI-GMP PHOSPHODIESTERASE PA4108"/>
    <property type="match status" value="1"/>
</dbReference>
<dbReference type="OrthoDB" id="9804747at2"/>
<dbReference type="InterPro" id="IPR006675">
    <property type="entry name" value="HDIG_dom"/>
</dbReference>
<dbReference type="RefSeq" id="WP_132083642.1">
    <property type="nucleotide sequence ID" value="NZ_SLUI01000025.1"/>
</dbReference>
<name>A0A4R1PMW3_9FIRM</name>
<evidence type="ECO:0000259" key="1">
    <source>
        <dbReference type="PROSITE" id="PS51832"/>
    </source>
</evidence>
<reference evidence="2 3" key="1">
    <citation type="submission" date="2019-03" db="EMBL/GenBank/DDBJ databases">
        <title>Genomic Encyclopedia of Type Strains, Phase IV (KMG-IV): sequencing the most valuable type-strain genomes for metagenomic binning, comparative biology and taxonomic classification.</title>
        <authorList>
            <person name="Goeker M."/>
        </authorList>
    </citation>
    <scope>NUCLEOTIDE SEQUENCE [LARGE SCALE GENOMIC DNA]</scope>
    <source>
        <strain evidence="2 3">DSM 15969</strain>
    </source>
</reference>
<dbReference type="InterPro" id="IPR003607">
    <property type="entry name" value="HD/PDEase_dom"/>
</dbReference>
<dbReference type="Gene3D" id="1.10.3210.10">
    <property type="entry name" value="Hypothetical protein af1432"/>
    <property type="match status" value="1"/>
</dbReference>
<keyword evidence="3" id="KW-1185">Reference proteome</keyword>
<dbReference type="AlphaFoldDB" id="A0A4R1PMW3"/>
<dbReference type="Pfam" id="PF13487">
    <property type="entry name" value="HD_5"/>
    <property type="match status" value="1"/>
</dbReference>
<dbReference type="CDD" id="cd00077">
    <property type="entry name" value="HDc"/>
    <property type="match status" value="1"/>
</dbReference>
<dbReference type="SMART" id="SM00471">
    <property type="entry name" value="HDc"/>
    <property type="match status" value="1"/>
</dbReference>
<evidence type="ECO:0000313" key="3">
    <source>
        <dbReference type="Proteomes" id="UP000295063"/>
    </source>
</evidence>
<gene>
    <name evidence="2" type="ORF">EV210_12524</name>
</gene>
<evidence type="ECO:0000313" key="2">
    <source>
        <dbReference type="EMBL" id="TCL31982.1"/>
    </source>
</evidence>
<sequence>MQKLSVKLLEPGMQTHGRVLSADGAVLLGSEVTLSASYIKGVKRLGVSAIFVQNSILDRVGLQYEETLSEDTKVQAVTIIKDCFTEAKAGRMLDVYKISTLAKTIIESVKHNQLIRLDNSFTPDNYLYIHCVNVAALVTVIAHDLGFSEKRLHELVMGALLHDIGIAIMDQEKDFAFQENDMEHPSAGFEYVRKLRSYSTVSSHIVYQHHECFDGSGYPRGLQQKAIHEYARITAIADTYDLLTSDWSGKQPLLPHEAYEALMSMSLHAFDKEITDLFLAKLPLYPVGTFVKLDTGHIGVVTEARPKLQSRPTVAIVRDGNGTFFEQHQTIDLTELLTTFITYVLTDKEVVELTKEYDAFFLDKPGLAND</sequence>
<comment type="caution">
    <text evidence="2">The sequence shown here is derived from an EMBL/GenBank/DDBJ whole genome shotgun (WGS) entry which is preliminary data.</text>
</comment>
<proteinExistence type="predicted"/>
<protein>
    <submittedName>
        <fullName evidence="2">Putative nucleotidyltransferase with HDIG domain</fullName>
    </submittedName>
</protein>
<accession>A0A4R1PMW3</accession>
<dbReference type="EMBL" id="SLUI01000025">
    <property type="protein sequence ID" value="TCL31982.1"/>
    <property type="molecule type" value="Genomic_DNA"/>
</dbReference>
<dbReference type="PANTHER" id="PTHR43155">
    <property type="entry name" value="CYCLIC DI-GMP PHOSPHODIESTERASE PA4108-RELATED"/>
    <property type="match status" value="1"/>
</dbReference>
<keyword evidence="2" id="KW-0808">Transferase</keyword>
<dbReference type="InterPro" id="IPR037522">
    <property type="entry name" value="HD_GYP_dom"/>
</dbReference>
<dbReference type="GO" id="GO:0016740">
    <property type="term" value="F:transferase activity"/>
    <property type="evidence" value="ECO:0007669"/>
    <property type="project" value="UniProtKB-KW"/>
</dbReference>
<dbReference type="Proteomes" id="UP000295063">
    <property type="component" value="Unassembled WGS sequence"/>
</dbReference>
<organism evidence="2 3">
    <name type="scientific">Anaerospora hongkongensis</name>
    <dbReference type="NCBI Taxonomy" id="244830"/>
    <lineage>
        <taxon>Bacteria</taxon>
        <taxon>Bacillati</taxon>
        <taxon>Bacillota</taxon>
        <taxon>Negativicutes</taxon>
        <taxon>Selenomonadales</taxon>
        <taxon>Sporomusaceae</taxon>
        <taxon>Anaerospora</taxon>
    </lineage>
</organism>
<feature type="domain" description="HD-GYP" evidence="1">
    <location>
        <begin position="105"/>
        <end position="294"/>
    </location>
</feature>
<dbReference type="PROSITE" id="PS51832">
    <property type="entry name" value="HD_GYP"/>
    <property type="match status" value="1"/>
</dbReference>